<protein>
    <submittedName>
        <fullName evidence="1">ATP-binding protein</fullName>
    </submittedName>
</protein>
<keyword evidence="2" id="KW-1185">Reference proteome</keyword>
<gene>
    <name evidence="1" type="ORF">WKI47_00875</name>
</gene>
<organism evidence="1 2">
    <name type="scientific">Saccharibacillus sacchari</name>
    <dbReference type="NCBI Taxonomy" id="456493"/>
    <lineage>
        <taxon>Bacteria</taxon>
        <taxon>Bacillati</taxon>
        <taxon>Bacillota</taxon>
        <taxon>Bacilli</taxon>
        <taxon>Bacillales</taxon>
        <taxon>Paenibacillaceae</taxon>
        <taxon>Saccharibacillus</taxon>
    </lineage>
</organism>
<keyword evidence="1" id="KW-0547">Nucleotide-binding</keyword>
<accession>A0ACC6P6B5</accession>
<keyword evidence="1" id="KW-0067">ATP-binding</keyword>
<name>A0ACC6P6B5_9BACL</name>
<sequence length="120" mass="12841">MQISANAKWFQRLLDNLISNAVKPNGPGTQIRLRVSGEGADAVIEIQDDGIGMDDETKAHLFDRYYRGTSTDEGIDGMGLGMSIAYAVVTAHKGTITVDSAPGKGTRISLAFPGEFSPRI</sequence>
<evidence type="ECO:0000313" key="2">
    <source>
        <dbReference type="Proteomes" id="UP001380953"/>
    </source>
</evidence>
<dbReference type="Proteomes" id="UP001380953">
    <property type="component" value="Unassembled WGS sequence"/>
</dbReference>
<reference evidence="1" key="1">
    <citation type="submission" date="2024-03" db="EMBL/GenBank/DDBJ databases">
        <title>Whole genome sequecning of epiphytes from Marcgravia umbellata leaves.</title>
        <authorList>
            <person name="Kumar G."/>
            <person name="Savka M.A."/>
        </authorList>
    </citation>
    <scope>NUCLEOTIDE SEQUENCE</scope>
    <source>
        <strain evidence="1">RIT_BL5</strain>
    </source>
</reference>
<comment type="caution">
    <text evidence="1">The sequence shown here is derived from an EMBL/GenBank/DDBJ whole genome shotgun (WGS) entry which is preliminary data.</text>
</comment>
<evidence type="ECO:0000313" key="1">
    <source>
        <dbReference type="EMBL" id="MEJ8302460.1"/>
    </source>
</evidence>
<proteinExistence type="predicted"/>
<dbReference type="EMBL" id="JBBKAR010000001">
    <property type="protein sequence ID" value="MEJ8302460.1"/>
    <property type="molecule type" value="Genomic_DNA"/>
</dbReference>